<keyword evidence="1" id="KW-0472">Membrane</keyword>
<keyword evidence="1" id="KW-0812">Transmembrane</keyword>
<name>A0A2P2IJV5_RHIMU</name>
<sequence>MCSGNFLIECVSSGLLLCFINASIVSRRVLAKRLLWYLVPLDCWL</sequence>
<reference evidence="2" key="1">
    <citation type="submission" date="2018-02" db="EMBL/GenBank/DDBJ databases">
        <title>Rhizophora mucronata_Transcriptome.</title>
        <authorList>
            <person name="Meera S.P."/>
            <person name="Sreeshan A."/>
            <person name="Augustine A."/>
        </authorList>
    </citation>
    <scope>NUCLEOTIDE SEQUENCE</scope>
    <source>
        <tissue evidence="2">Leaf</tissue>
    </source>
</reference>
<keyword evidence="1" id="KW-1133">Transmembrane helix</keyword>
<proteinExistence type="predicted"/>
<evidence type="ECO:0000256" key="1">
    <source>
        <dbReference type="SAM" id="Phobius"/>
    </source>
</evidence>
<dbReference type="AlphaFoldDB" id="A0A2P2IJV5"/>
<feature type="transmembrane region" description="Helical" evidence="1">
    <location>
        <begin position="6"/>
        <end position="25"/>
    </location>
</feature>
<accession>A0A2P2IJV5</accession>
<organism evidence="2">
    <name type="scientific">Rhizophora mucronata</name>
    <name type="common">Asiatic mangrove</name>
    <dbReference type="NCBI Taxonomy" id="61149"/>
    <lineage>
        <taxon>Eukaryota</taxon>
        <taxon>Viridiplantae</taxon>
        <taxon>Streptophyta</taxon>
        <taxon>Embryophyta</taxon>
        <taxon>Tracheophyta</taxon>
        <taxon>Spermatophyta</taxon>
        <taxon>Magnoliopsida</taxon>
        <taxon>eudicotyledons</taxon>
        <taxon>Gunneridae</taxon>
        <taxon>Pentapetalae</taxon>
        <taxon>rosids</taxon>
        <taxon>fabids</taxon>
        <taxon>Malpighiales</taxon>
        <taxon>Rhizophoraceae</taxon>
        <taxon>Rhizophora</taxon>
    </lineage>
</organism>
<protein>
    <submittedName>
        <fullName evidence="2">Uncharacterized protein</fullName>
    </submittedName>
</protein>
<dbReference type="EMBL" id="GGEC01001031">
    <property type="protein sequence ID" value="MBW81514.1"/>
    <property type="molecule type" value="Transcribed_RNA"/>
</dbReference>
<evidence type="ECO:0000313" key="2">
    <source>
        <dbReference type="EMBL" id="MBW81514.1"/>
    </source>
</evidence>